<evidence type="ECO:0000313" key="2">
    <source>
        <dbReference type="Proteomes" id="UP001180481"/>
    </source>
</evidence>
<dbReference type="PROSITE" id="PS51257">
    <property type="entry name" value="PROKAR_LIPOPROTEIN"/>
    <property type="match status" value="1"/>
</dbReference>
<dbReference type="EMBL" id="CP133721">
    <property type="protein sequence ID" value="WMW78503.1"/>
    <property type="molecule type" value="Genomic_DNA"/>
</dbReference>
<accession>A0ABY9RB85</accession>
<dbReference type="RefSeq" id="WP_309532807.1">
    <property type="nucleotide sequence ID" value="NZ_CP133721.1"/>
</dbReference>
<reference evidence="1" key="1">
    <citation type="submission" date="2023-09" db="EMBL/GenBank/DDBJ databases">
        <title>Flavobacterium sp. 20NA77.7 isolated from freshwater.</title>
        <authorList>
            <person name="Le V."/>
            <person name="Ko S.-R."/>
            <person name="Ahn C.-Y."/>
            <person name="Oh H.-M."/>
        </authorList>
    </citation>
    <scope>NUCLEOTIDE SEQUENCE</scope>
    <source>
        <strain evidence="1">20NA77.7</strain>
    </source>
</reference>
<evidence type="ECO:0008006" key="3">
    <source>
        <dbReference type="Google" id="ProtNLM"/>
    </source>
</evidence>
<gene>
    <name evidence="1" type="ORF">RF683_03385</name>
</gene>
<organism evidence="1 2">
    <name type="scientific">Flavobacterium nakdongensis</name>
    <dbReference type="NCBI Taxonomy" id="3073563"/>
    <lineage>
        <taxon>Bacteria</taxon>
        <taxon>Pseudomonadati</taxon>
        <taxon>Bacteroidota</taxon>
        <taxon>Flavobacteriia</taxon>
        <taxon>Flavobacteriales</taxon>
        <taxon>Flavobacteriaceae</taxon>
        <taxon>Flavobacterium</taxon>
    </lineage>
</organism>
<evidence type="ECO:0000313" key="1">
    <source>
        <dbReference type="EMBL" id="WMW78503.1"/>
    </source>
</evidence>
<dbReference type="Proteomes" id="UP001180481">
    <property type="component" value="Chromosome"/>
</dbReference>
<sequence>MKSIFYSLVFILLVSCQSKPSQEDFTHFNGYWEIDQVVFPDGTKKVYQVNEWIDVFELKENKGWRQKVQPQVDGKFIQNDLKESLQIIDSNDCYYLKTKATYTSWIEKIVSVSKDAFTLENDAKIKYHYKRFVPYAKRK</sequence>
<protein>
    <recommendedName>
        <fullName evidence="3">Lipocalin-like domain-containing protein</fullName>
    </recommendedName>
</protein>
<proteinExistence type="predicted"/>
<name>A0ABY9RB85_9FLAO</name>
<keyword evidence="2" id="KW-1185">Reference proteome</keyword>